<comment type="cofactor">
    <cofactor evidence="11">
        <name>[4Fe-4S] cluster</name>
        <dbReference type="ChEBI" id="CHEBI:49883"/>
    </cofactor>
    <text evidence="11">Binds 1 [4Fe-4S] cluster per subunit. Following nitrosylation of the [4Fe-4S] cluster binds 1 [4Fe-8(NO)] cluster per subunit.</text>
</comment>
<evidence type="ECO:0000256" key="3">
    <source>
        <dbReference type="ARBA" id="ARBA00022485"/>
    </source>
</evidence>
<organism evidence="14 15">
    <name type="scientific">Actinoallomurus bryophytorum</name>
    <dbReference type="NCBI Taxonomy" id="1490222"/>
    <lineage>
        <taxon>Bacteria</taxon>
        <taxon>Bacillati</taxon>
        <taxon>Actinomycetota</taxon>
        <taxon>Actinomycetes</taxon>
        <taxon>Streptosporangiales</taxon>
        <taxon>Thermomonosporaceae</taxon>
        <taxon>Actinoallomurus</taxon>
    </lineage>
</organism>
<dbReference type="GO" id="GO:0047134">
    <property type="term" value="F:protein-disulfide reductase [NAD(P)H] activity"/>
    <property type="evidence" value="ECO:0007669"/>
    <property type="project" value="TreeGrafter"/>
</dbReference>
<dbReference type="PANTHER" id="PTHR38839">
    <property type="entry name" value="TRANSCRIPTIONAL REGULATOR WHID-RELATED"/>
    <property type="match status" value="1"/>
</dbReference>
<comment type="PTM">
    <text evidence="11">The Fe-S cluster can be nitrosylated by nitric oxide (NO).</text>
</comment>
<comment type="function">
    <text evidence="11">Acts as a transcriptional regulator. Probably redox-responsive. The apo- but not holo-form probably binds DNA.</text>
</comment>
<dbReference type="GO" id="GO:0003677">
    <property type="term" value="F:DNA binding"/>
    <property type="evidence" value="ECO:0007669"/>
    <property type="project" value="UniProtKB-UniRule"/>
</dbReference>
<name>A0A543CI24_9ACTN</name>
<feature type="binding site" evidence="11">
    <location>
        <position position="50"/>
    </location>
    <ligand>
        <name>[4Fe-4S] cluster</name>
        <dbReference type="ChEBI" id="CHEBI:49883"/>
    </ligand>
</feature>
<keyword evidence="10 11" id="KW-0804">Transcription</keyword>
<evidence type="ECO:0000256" key="9">
    <source>
        <dbReference type="ARBA" id="ARBA00023157"/>
    </source>
</evidence>
<keyword evidence="3 11" id="KW-0004">4Fe-4S</keyword>
<feature type="binding site" evidence="11">
    <location>
        <position position="19"/>
    </location>
    <ligand>
        <name>[4Fe-4S] cluster</name>
        <dbReference type="ChEBI" id="CHEBI:49883"/>
    </ligand>
</feature>
<dbReference type="GO" id="GO:0045892">
    <property type="term" value="P:negative regulation of DNA-templated transcription"/>
    <property type="evidence" value="ECO:0007669"/>
    <property type="project" value="TreeGrafter"/>
</dbReference>
<dbReference type="GO" id="GO:0051539">
    <property type="term" value="F:4 iron, 4 sulfur cluster binding"/>
    <property type="evidence" value="ECO:0007669"/>
    <property type="project" value="UniProtKB-UniRule"/>
</dbReference>
<proteinExistence type="inferred from homology"/>
<gene>
    <name evidence="11" type="primary">whiB</name>
    <name evidence="14" type="ORF">FB559_2293</name>
</gene>
<evidence type="ECO:0000256" key="6">
    <source>
        <dbReference type="ARBA" id="ARBA00023014"/>
    </source>
</evidence>
<dbReference type="GO" id="GO:0046872">
    <property type="term" value="F:metal ion binding"/>
    <property type="evidence" value="ECO:0007669"/>
    <property type="project" value="UniProtKB-KW"/>
</dbReference>
<evidence type="ECO:0000313" key="15">
    <source>
        <dbReference type="Proteomes" id="UP000316096"/>
    </source>
</evidence>
<evidence type="ECO:0000259" key="13">
    <source>
        <dbReference type="PROSITE" id="PS51674"/>
    </source>
</evidence>
<keyword evidence="11" id="KW-0963">Cytoplasm</keyword>
<evidence type="ECO:0000256" key="12">
    <source>
        <dbReference type="SAM" id="MobiDB-lite"/>
    </source>
</evidence>
<evidence type="ECO:0000256" key="11">
    <source>
        <dbReference type="HAMAP-Rule" id="MF_01479"/>
    </source>
</evidence>
<keyword evidence="7 11" id="KW-0805">Transcription regulation</keyword>
<keyword evidence="9 11" id="KW-1015">Disulfide bond</keyword>
<evidence type="ECO:0000256" key="4">
    <source>
        <dbReference type="ARBA" id="ARBA00022723"/>
    </source>
</evidence>
<dbReference type="HAMAP" id="MF_01479">
    <property type="entry name" value="WhiB"/>
    <property type="match status" value="1"/>
</dbReference>
<comment type="subcellular location">
    <subcellularLocation>
        <location evidence="1 11">Cytoplasm</location>
    </subcellularLocation>
</comment>
<evidence type="ECO:0000256" key="5">
    <source>
        <dbReference type="ARBA" id="ARBA00023004"/>
    </source>
</evidence>
<evidence type="ECO:0000256" key="8">
    <source>
        <dbReference type="ARBA" id="ARBA00023125"/>
    </source>
</evidence>
<dbReference type="Proteomes" id="UP000316096">
    <property type="component" value="Unassembled WGS sequence"/>
</dbReference>
<evidence type="ECO:0000256" key="1">
    <source>
        <dbReference type="ARBA" id="ARBA00004496"/>
    </source>
</evidence>
<dbReference type="GO" id="GO:0045454">
    <property type="term" value="P:cell redox homeostasis"/>
    <property type="evidence" value="ECO:0007669"/>
    <property type="project" value="TreeGrafter"/>
</dbReference>
<keyword evidence="6 11" id="KW-0411">Iron-sulfur</keyword>
<comment type="similarity">
    <text evidence="2 11">Belongs to the WhiB family.</text>
</comment>
<keyword evidence="15" id="KW-1185">Reference proteome</keyword>
<feature type="binding site" evidence="11">
    <location>
        <position position="56"/>
    </location>
    <ligand>
        <name>[4Fe-4S] cluster</name>
        <dbReference type="ChEBI" id="CHEBI:49883"/>
    </ligand>
</feature>
<evidence type="ECO:0000313" key="14">
    <source>
        <dbReference type="EMBL" id="TQL96741.1"/>
    </source>
</evidence>
<dbReference type="Pfam" id="PF02467">
    <property type="entry name" value="Whib"/>
    <property type="match status" value="1"/>
</dbReference>
<dbReference type="InterPro" id="IPR003482">
    <property type="entry name" value="Whib"/>
</dbReference>
<dbReference type="EMBL" id="VFOZ01000001">
    <property type="protein sequence ID" value="TQL96741.1"/>
    <property type="molecule type" value="Genomic_DNA"/>
</dbReference>
<feature type="domain" description="4Fe-4S Wbl-type" evidence="13">
    <location>
        <begin position="18"/>
        <end position="80"/>
    </location>
</feature>
<reference evidence="14 15" key="1">
    <citation type="submission" date="2019-06" db="EMBL/GenBank/DDBJ databases">
        <title>Sequencing the genomes of 1000 actinobacteria strains.</title>
        <authorList>
            <person name="Klenk H.-P."/>
        </authorList>
    </citation>
    <scope>NUCLEOTIDE SEQUENCE [LARGE SCALE GENOMIC DNA]</scope>
    <source>
        <strain evidence="14 15">DSM 102200</strain>
    </source>
</reference>
<keyword evidence="8 11" id="KW-0238">DNA-binding</keyword>
<accession>A0A543CI24</accession>
<protein>
    <recommendedName>
        <fullName evidence="11">Transcriptional regulator WhiB</fullName>
    </recommendedName>
</protein>
<feature type="region of interest" description="Disordered" evidence="12">
    <location>
        <begin position="81"/>
        <end position="104"/>
    </location>
</feature>
<dbReference type="InterPro" id="IPR034768">
    <property type="entry name" value="4FE4S_WBL"/>
</dbReference>
<dbReference type="GO" id="GO:0005737">
    <property type="term" value="C:cytoplasm"/>
    <property type="evidence" value="ECO:0007669"/>
    <property type="project" value="UniProtKB-SubCell"/>
</dbReference>
<evidence type="ECO:0000256" key="10">
    <source>
        <dbReference type="ARBA" id="ARBA00023163"/>
    </source>
</evidence>
<dbReference type="RefSeq" id="WP_246121520.1">
    <property type="nucleotide sequence ID" value="NZ_VFOZ01000001.1"/>
</dbReference>
<comment type="caution">
    <text evidence="14">The sequence shown here is derived from an EMBL/GenBank/DDBJ whole genome shotgun (WGS) entry which is preliminary data.</text>
</comment>
<comment type="PTM">
    <text evidence="11">Upon Fe-S cluster removal intramolecular disulfide bonds are formed.</text>
</comment>
<sequence length="104" mass="11585">MTTSLADTAHETWMTEGACHDEDPDLFFPISESDAGGDQIRQARSVCDRCRVESDCLLYALNHRIKHGIWGGLTEQQRQSLIRSRRRRLKPAAGRSANASSGRG</sequence>
<feature type="binding site" evidence="11">
    <location>
        <position position="47"/>
    </location>
    <ligand>
        <name>[4Fe-4S] cluster</name>
        <dbReference type="ChEBI" id="CHEBI:49883"/>
    </ligand>
</feature>
<keyword evidence="5 11" id="KW-0408">Iron</keyword>
<keyword evidence="4 11" id="KW-0479">Metal-binding</keyword>
<dbReference type="AlphaFoldDB" id="A0A543CI24"/>
<evidence type="ECO:0000256" key="2">
    <source>
        <dbReference type="ARBA" id="ARBA00006597"/>
    </source>
</evidence>
<evidence type="ECO:0000256" key="7">
    <source>
        <dbReference type="ARBA" id="ARBA00023015"/>
    </source>
</evidence>
<dbReference type="GO" id="GO:0035731">
    <property type="term" value="F:dinitrosyl-iron complex binding"/>
    <property type="evidence" value="ECO:0007669"/>
    <property type="project" value="UniProtKB-UniRule"/>
</dbReference>
<dbReference type="PROSITE" id="PS51674">
    <property type="entry name" value="4FE4S_WBL"/>
    <property type="match status" value="1"/>
</dbReference>
<feature type="compositionally biased region" description="Low complexity" evidence="12">
    <location>
        <begin position="92"/>
        <end position="104"/>
    </location>
</feature>